<dbReference type="PROSITE" id="PS51123">
    <property type="entry name" value="OMPA_2"/>
    <property type="match status" value="1"/>
</dbReference>
<evidence type="ECO:0000256" key="3">
    <source>
        <dbReference type="ARBA" id="ARBA00023237"/>
    </source>
</evidence>
<evidence type="ECO:0000256" key="6">
    <source>
        <dbReference type="SAM" id="Phobius"/>
    </source>
</evidence>
<dbReference type="Pfam" id="PF00691">
    <property type="entry name" value="OmpA"/>
    <property type="match status" value="1"/>
</dbReference>
<evidence type="ECO:0000256" key="1">
    <source>
        <dbReference type="ARBA" id="ARBA00004442"/>
    </source>
</evidence>
<feature type="region of interest" description="Disordered" evidence="5">
    <location>
        <begin position="178"/>
        <end position="197"/>
    </location>
</feature>
<dbReference type="Proteomes" id="UP000011910">
    <property type="component" value="Unassembled WGS sequence"/>
</dbReference>
<keyword evidence="6" id="KW-0812">Transmembrane</keyword>
<keyword evidence="6" id="KW-1133">Transmembrane helix</keyword>
<evidence type="ECO:0000313" key="10">
    <source>
        <dbReference type="Proteomes" id="UP000011910"/>
    </source>
</evidence>
<name>M7NQA1_9BACT</name>
<dbReference type="PROSITE" id="PS51257">
    <property type="entry name" value="PROKAR_LIPOPROTEIN"/>
    <property type="match status" value="1"/>
</dbReference>
<feature type="transmembrane region" description="Helical" evidence="6">
    <location>
        <begin position="55"/>
        <end position="74"/>
    </location>
</feature>
<dbReference type="eggNOG" id="COG2885">
    <property type="taxonomic scope" value="Bacteria"/>
</dbReference>
<dbReference type="EMBL" id="AODQ01000015">
    <property type="protein sequence ID" value="EMR03900.1"/>
    <property type="molecule type" value="Genomic_DNA"/>
</dbReference>
<dbReference type="InterPro" id="IPR006665">
    <property type="entry name" value="OmpA-like"/>
</dbReference>
<dbReference type="OrthoDB" id="9782229at2"/>
<feature type="domain" description="OmpA-like" evidence="8">
    <location>
        <begin position="94"/>
        <end position="211"/>
    </location>
</feature>
<keyword evidence="2 4" id="KW-0472">Membrane</keyword>
<keyword evidence="7" id="KW-0732">Signal</keyword>
<organism evidence="9 10">
    <name type="scientific">Cesiribacter andamanensis AMV16</name>
    <dbReference type="NCBI Taxonomy" id="1279009"/>
    <lineage>
        <taxon>Bacteria</taxon>
        <taxon>Pseudomonadati</taxon>
        <taxon>Bacteroidota</taxon>
        <taxon>Cytophagia</taxon>
        <taxon>Cytophagales</taxon>
        <taxon>Cesiribacteraceae</taxon>
        <taxon>Cesiribacter</taxon>
    </lineage>
</organism>
<dbReference type="Gene3D" id="3.30.1330.60">
    <property type="entry name" value="OmpA-like domain"/>
    <property type="match status" value="1"/>
</dbReference>
<keyword evidence="10" id="KW-1185">Reference proteome</keyword>
<gene>
    <name evidence="9" type="primary">yiaD_4</name>
    <name evidence="9" type="ORF">ADICEAN_00957</name>
</gene>
<comment type="caution">
    <text evidence="9">The sequence shown here is derived from an EMBL/GenBank/DDBJ whole genome shotgun (WGS) entry which is preliminary data.</text>
</comment>
<feature type="signal peptide" evidence="7">
    <location>
        <begin position="1"/>
        <end position="20"/>
    </location>
</feature>
<proteinExistence type="predicted"/>
<keyword evidence="3" id="KW-0998">Cell outer membrane</keyword>
<evidence type="ECO:0000256" key="5">
    <source>
        <dbReference type="SAM" id="MobiDB-lite"/>
    </source>
</evidence>
<accession>M7NQA1</accession>
<evidence type="ECO:0000313" key="9">
    <source>
        <dbReference type="EMBL" id="EMR03900.1"/>
    </source>
</evidence>
<dbReference type="CDD" id="cd07185">
    <property type="entry name" value="OmpA_C-like"/>
    <property type="match status" value="1"/>
</dbReference>
<dbReference type="InterPro" id="IPR036737">
    <property type="entry name" value="OmpA-like_sf"/>
</dbReference>
<dbReference type="InterPro" id="IPR050330">
    <property type="entry name" value="Bact_OuterMem_StrucFunc"/>
</dbReference>
<sequence>MKTTRISIVMLLCLSMFAFSCKNWSKTAQGAAAGTAAGAAVGAGVGTLAGNTAKGAILGAVIGGAAGTAIGVYMDKQARELEEDLPNATVERVGEGIQVTFESGILFGFDSHTLTPQAQQNIREMAVTLKKYPDTNILIEGHTDSQGSDEYNQRLSERRAQAVANYAIAQGVNGSRISTKGYGESQPVASNDTDAGRAENRRVEVAIFANEQLQQKAKEGQLR</sequence>
<evidence type="ECO:0000259" key="8">
    <source>
        <dbReference type="PROSITE" id="PS51123"/>
    </source>
</evidence>
<dbReference type="PANTHER" id="PTHR30329">
    <property type="entry name" value="STATOR ELEMENT OF FLAGELLAR MOTOR COMPLEX"/>
    <property type="match status" value="1"/>
</dbReference>
<reference evidence="9 10" key="1">
    <citation type="journal article" date="2013" name="Genome Announc.">
        <title>Draft Genome Sequence of Cesiribacter andamanensis Strain AMV16T, Isolated from a Soil Sample from a Mud Volcano in the Andaman Islands, India.</title>
        <authorList>
            <person name="Shivaji S."/>
            <person name="Ara S."/>
            <person name="Begum Z."/>
            <person name="Srinivas T.N."/>
            <person name="Singh A."/>
            <person name="Kumar Pinnaka A."/>
        </authorList>
    </citation>
    <scope>NUCLEOTIDE SEQUENCE [LARGE SCALE GENOMIC DNA]</scope>
    <source>
        <strain evidence="9 10">AMV16</strain>
    </source>
</reference>
<dbReference type="InterPro" id="IPR006664">
    <property type="entry name" value="OMP_bac"/>
</dbReference>
<feature type="chain" id="PRO_5044491793" evidence="7">
    <location>
        <begin position="21"/>
        <end position="223"/>
    </location>
</feature>
<evidence type="ECO:0000256" key="4">
    <source>
        <dbReference type="PROSITE-ProRule" id="PRU00473"/>
    </source>
</evidence>
<protein>
    <submittedName>
        <fullName evidence="9">Inner membrane lipoprotein YiaD</fullName>
    </submittedName>
</protein>
<dbReference type="AlphaFoldDB" id="M7NQA1"/>
<dbReference type="PANTHER" id="PTHR30329:SF21">
    <property type="entry name" value="LIPOPROTEIN YIAD-RELATED"/>
    <property type="match status" value="1"/>
</dbReference>
<keyword evidence="9" id="KW-0449">Lipoprotein</keyword>
<dbReference type="STRING" id="1279009.ADICEAN_00957"/>
<dbReference type="SUPFAM" id="SSF103088">
    <property type="entry name" value="OmpA-like"/>
    <property type="match status" value="1"/>
</dbReference>
<evidence type="ECO:0000256" key="2">
    <source>
        <dbReference type="ARBA" id="ARBA00023136"/>
    </source>
</evidence>
<dbReference type="Pfam" id="PF13488">
    <property type="entry name" value="Gly-zipper_Omp"/>
    <property type="match status" value="1"/>
</dbReference>
<dbReference type="PRINTS" id="PR01023">
    <property type="entry name" value="NAFLGMOTY"/>
</dbReference>
<comment type="subcellular location">
    <subcellularLocation>
        <location evidence="1">Cell outer membrane</location>
    </subcellularLocation>
</comment>
<dbReference type="RefSeq" id="WP_009194359.1">
    <property type="nucleotide sequence ID" value="NZ_AODQ01000015.1"/>
</dbReference>
<dbReference type="PRINTS" id="PR01021">
    <property type="entry name" value="OMPADOMAIN"/>
</dbReference>
<dbReference type="InterPro" id="IPR039567">
    <property type="entry name" value="Gly-zipper"/>
</dbReference>
<dbReference type="GO" id="GO:0009279">
    <property type="term" value="C:cell outer membrane"/>
    <property type="evidence" value="ECO:0007669"/>
    <property type="project" value="UniProtKB-SubCell"/>
</dbReference>
<evidence type="ECO:0000256" key="7">
    <source>
        <dbReference type="SAM" id="SignalP"/>
    </source>
</evidence>